<evidence type="ECO:0000313" key="1">
    <source>
        <dbReference type="EMBL" id="MEJ8643571.1"/>
    </source>
</evidence>
<gene>
    <name evidence="1" type="ORF">WKI68_23725</name>
</gene>
<dbReference type="Proteomes" id="UP001382904">
    <property type="component" value="Unassembled WGS sequence"/>
</dbReference>
<protein>
    <submittedName>
        <fullName evidence="1">Uncharacterized protein</fullName>
    </submittedName>
</protein>
<proteinExistence type="predicted"/>
<sequence length="218" mass="23859">MVPSTPSTADVYNSGPVRRLLDLAIGVQESGGALSLDDELRRYIRAIRASWIARTHCEPYTAAALLDLVAQTLDVPGAAERTPEGFRERMARAAGDMDWAQYLRMLSGLVRILDREPPAFYDELPLGGWESHVTFPHLGDLPDLLFDGQLPGATFAEALTAYVTREHPFCDEHLAPVAAEAQHALVLFPGKQSYGGWTRAGLLQLLATINDHMAAEHA</sequence>
<dbReference type="EMBL" id="JBBKAM010000002">
    <property type="protein sequence ID" value="MEJ8643571.1"/>
    <property type="molecule type" value="Genomic_DNA"/>
</dbReference>
<accession>A0ABU8U6T8</accession>
<evidence type="ECO:0000313" key="2">
    <source>
        <dbReference type="Proteomes" id="UP001382904"/>
    </source>
</evidence>
<keyword evidence="2" id="KW-1185">Reference proteome</keyword>
<name>A0ABU8U6T8_9ACTN</name>
<organism evidence="1 2">
    <name type="scientific">Streptomyces caledonius</name>
    <dbReference type="NCBI Taxonomy" id="3134107"/>
    <lineage>
        <taxon>Bacteria</taxon>
        <taxon>Bacillati</taxon>
        <taxon>Actinomycetota</taxon>
        <taxon>Actinomycetes</taxon>
        <taxon>Kitasatosporales</taxon>
        <taxon>Streptomycetaceae</taxon>
        <taxon>Streptomyces</taxon>
    </lineage>
</organism>
<comment type="caution">
    <text evidence="1">The sequence shown here is derived from an EMBL/GenBank/DDBJ whole genome shotgun (WGS) entry which is preliminary data.</text>
</comment>
<reference evidence="1 2" key="1">
    <citation type="submission" date="2024-03" db="EMBL/GenBank/DDBJ databases">
        <title>Novel Streptomyces species of biotechnological and ecological value are a feature of Machair soil.</title>
        <authorList>
            <person name="Prole J.R."/>
            <person name="Goodfellow M."/>
            <person name="Allenby N."/>
            <person name="Ward A.C."/>
        </authorList>
    </citation>
    <scope>NUCLEOTIDE SEQUENCE [LARGE SCALE GENOMIC DNA]</scope>
    <source>
        <strain evidence="1 2">MS1.HAVA.3</strain>
    </source>
</reference>